<dbReference type="EMBL" id="LVJN01000020">
    <property type="protein sequence ID" value="OSM02090.1"/>
    <property type="molecule type" value="Genomic_DNA"/>
</dbReference>
<evidence type="ECO:0000256" key="1">
    <source>
        <dbReference type="SAM" id="Phobius"/>
    </source>
</evidence>
<dbReference type="RefSeq" id="WP_085444582.1">
    <property type="nucleotide sequence ID" value="NZ_LVJN01000020.1"/>
</dbReference>
<dbReference type="AlphaFoldDB" id="A0A1Y2K226"/>
<keyword evidence="4" id="KW-1185">Reference proteome</keyword>
<dbReference type="SUPFAM" id="SSF103247">
    <property type="entry name" value="TT1751-like"/>
    <property type="match status" value="1"/>
</dbReference>
<dbReference type="InterPro" id="IPR005180">
    <property type="entry name" value="DUF302"/>
</dbReference>
<keyword evidence="1" id="KW-0812">Transmembrane</keyword>
<sequence>MGLIRNLLAIIGLVAVICGGYMYQKYGAMFGVAQQMAPQMEKLAPLMAKAGPAMEKFAPILEKHADKFAEFEEGALDMYAGFADRLLSTGDPGVAMMWVKEVDEGLSPDDVVESLKSLASSRNFLFVGEAPFYKQVKAVTNKDFRYVNFLSFCDARVGAMMADYRDAYTGFMPCRIAVIEGKDGKLRLVSMNLDMMIHGGKPLPPELKKEALRVRNVIWEMMEGAARGDF</sequence>
<dbReference type="InterPro" id="IPR035923">
    <property type="entry name" value="TT1751-like_sf"/>
</dbReference>
<feature type="domain" description="DUF302" evidence="2">
    <location>
        <begin position="135"/>
        <end position="192"/>
    </location>
</feature>
<keyword evidence="1" id="KW-0472">Membrane</keyword>
<dbReference type="STRING" id="1434232.MAIT1_02176"/>
<organism evidence="3 4">
    <name type="scientific">Magnetofaba australis IT-1</name>
    <dbReference type="NCBI Taxonomy" id="1434232"/>
    <lineage>
        <taxon>Bacteria</taxon>
        <taxon>Pseudomonadati</taxon>
        <taxon>Pseudomonadota</taxon>
        <taxon>Magnetococcia</taxon>
        <taxon>Magnetococcales</taxon>
        <taxon>Magnetococcaceae</taxon>
        <taxon>Magnetofaba</taxon>
    </lineage>
</organism>
<comment type="caution">
    <text evidence="3">The sequence shown here is derived from an EMBL/GenBank/DDBJ whole genome shotgun (WGS) entry which is preliminary data.</text>
</comment>
<gene>
    <name evidence="3" type="ORF">MAIT1_02176</name>
</gene>
<dbReference type="CDD" id="cd14797">
    <property type="entry name" value="DUF302"/>
    <property type="match status" value="1"/>
</dbReference>
<name>A0A1Y2K226_9PROT</name>
<dbReference type="Pfam" id="PF03625">
    <property type="entry name" value="DUF302"/>
    <property type="match status" value="1"/>
</dbReference>
<accession>A0A1Y2K226</accession>
<dbReference type="Gene3D" id="3.30.310.70">
    <property type="entry name" value="TT1751-like domain"/>
    <property type="match status" value="1"/>
</dbReference>
<feature type="transmembrane region" description="Helical" evidence="1">
    <location>
        <begin position="6"/>
        <end position="23"/>
    </location>
</feature>
<evidence type="ECO:0000313" key="4">
    <source>
        <dbReference type="Proteomes" id="UP000194003"/>
    </source>
</evidence>
<proteinExistence type="predicted"/>
<keyword evidence="1" id="KW-1133">Transmembrane helix</keyword>
<evidence type="ECO:0000313" key="3">
    <source>
        <dbReference type="EMBL" id="OSM02090.1"/>
    </source>
</evidence>
<evidence type="ECO:0000259" key="2">
    <source>
        <dbReference type="Pfam" id="PF03625"/>
    </source>
</evidence>
<reference evidence="3 4" key="1">
    <citation type="journal article" date="2016" name="BMC Genomics">
        <title>Combined genomic and structural analyses of a cultured magnetotactic bacterium reveals its niche adaptation to a dynamic environment.</title>
        <authorList>
            <person name="Araujo A.C."/>
            <person name="Morillo V."/>
            <person name="Cypriano J."/>
            <person name="Teixeira L.C."/>
            <person name="Leao P."/>
            <person name="Lyra S."/>
            <person name="Almeida L.G."/>
            <person name="Bazylinski D.A."/>
            <person name="Vasconcellos A.T."/>
            <person name="Abreu F."/>
            <person name="Lins U."/>
        </authorList>
    </citation>
    <scope>NUCLEOTIDE SEQUENCE [LARGE SCALE GENOMIC DNA]</scope>
    <source>
        <strain evidence="3 4">IT-1</strain>
    </source>
</reference>
<dbReference type="Proteomes" id="UP000194003">
    <property type="component" value="Unassembled WGS sequence"/>
</dbReference>
<protein>
    <recommendedName>
        <fullName evidence="2">DUF302 domain-containing protein</fullName>
    </recommendedName>
</protein>